<keyword evidence="2" id="KW-1185">Reference proteome</keyword>
<organism evidence="1 2">
    <name type="scientific">Paraglomus brasilianum</name>
    <dbReference type="NCBI Taxonomy" id="144538"/>
    <lineage>
        <taxon>Eukaryota</taxon>
        <taxon>Fungi</taxon>
        <taxon>Fungi incertae sedis</taxon>
        <taxon>Mucoromycota</taxon>
        <taxon>Glomeromycotina</taxon>
        <taxon>Glomeromycetes</taxon>
        <taxon>Paraglomerales</taxon>
        <taxon>Paraglomeraceae</taxon>
        <taxon>Paraglomus</taxon>
    </lineage>
</organism>
<dbReference type="OrthoDB" id="2364290at2759"/>
<dbReference type="AlphaFoldDB" id="A0A9N9AJK8"/>
<feature type="non-terminal residue" evidence="1">
    <location>
        <position position="301"/>
    </location>
</feature>
<evidence type="ECO:0000313" key="1">
    <source>
        <dbReference type="EMBL" id="CAG8535034.1"/>
    </source>
</evidence>
<feature type="non-terminal residue" evidence="1">
    <location>
        <position position="1"/>
    </location>
</feature>
<sequence>MSDSQNTSQNTSQNIVISHIATSHIATSQDTLETDTNEETVKLKKYRKYWWKTGKYHQKANWEEASLPYELAIDVSWEEYVEKTDKYNIHGWWEWENGVVRVIELSSLFHESGVDAVVRQIHRATENVMRTNYDIIGLGTASHVGSPKKHASFRPVAKPRVNRGGSDGKNQPWPNLIVEFAYAETEAHIKDKLEKYWLMNDRAHDAIVIKIEPITSVTTPPTTPMYMIAWHYCINNVTAIGVLNPTMYEFGSVDCQGNPINPQLGQNVINIRLECLYHGVPNVVIPSLPLPNHIPIDLFDV</sequence>
<name>A0A9N9AJK8_9GLOM</name>
<dbReference type="Proteomes" id="UP000789739">
    <property type="component" value="Unassembled WGS sequence"/>
</dbReference>
<comment type="caution">
    <text evidence="1">The sequence shown here is derived from an EMBL/GenBank/DDBJ whole genome shotgun (WGS) entry which is preliminary data.</text>
</comment>
<accession>A0A9N9AJK8</accession>
<gene>
    <name evidence="1" type="ORF">PBRASI_LOCUS4302</name>
</gene>
<protein>
    <submittedName>
        <fullName evidence="1">11627_t:CDS:1</fullName>
    </submittedName>
</protein>
<evidence type="ECO:0000313" key="2">
    <source>
        <dbReference type="Proteomes" id="UP000789739"/>
    </source>
</evidence>
<proteinExistence type="predicted"/>
<reference evidence="1" key="1">
    <citation type="submission" date="2021-06" db="EMBL/GenBank/DDBJ databases">
        <authorList>
            <person name="Kallberg Y."/>
            <person name="Tangrot J."/>
            <person name="Rosling A."/>
        </authorList>
    </citation>
    <scope>NUCLEOTIDE SEQUENCE</scope>
    <source>
        <strain evidence="1">BR232B</strain>
    </source>
</reference>
<dbReference type="EMBL" id="CAJVPI010000437">
    <property type="protein sequence ID" value="CAG8535034.1"/>
    <property type="molecule type" value="Genomic_DNA"/>
</dbReference>